<evidence type="ECO:0000259" key="2">
    <source>
        <dbReference type="Pfam" id="PF00561"/>
    </source>
</evidence>
<dbReference type="EMBL" id="CP011219">
    <property type="protein sequence ID" value="AKO32520.1"/>
    <property type="molecule type" value="Genomic_DNA"/>
</dbReference>
<organism evidence="3 4">
    <name type="scientific">Haemophilus ducreyi</name>
    <dbReference type="NCBI Taxonomy" id="730"/>
    <lineage>
        <taxon>Bacteria</taxon>
        <taxon>Pseudomonadati</taxon>
        <taxon>Pseudomonadota</taxon>
        <taxon>Gammaproteobacteria</taxon>
        <taxon>Pasteurellales</taxon>
        <taxon>Pasteurellaceae</taxon>
        <taxon>Haemophilus</taxon>
    </lineage>
</organism>
<keyword evidence="1" id="KW-0378">Hydrolase</keyword>
<accession>A0AAC8UCV5</accession>
<name>A0AAC8UCV5_HAEDC</name>
<proteinExistence type="predicted"/>
<evidence type="ECO:0000313" key="3">
    <source>
        <dbReference type="EMBL" id="AKO32520.1"/>
    </source>
</evidence>
<evidence type="ECO:0000256" key="1">
    <source>
        <dbReference type="ARBA" id="ARBA00022801"/>
    </source>
</evidence>
<dbReference type="RefSeq" id="WP_010945144.1">
    <property type="nucleotide sequence ID" value="NZ_CP011218.1"/>
</dbReference>
<dbReference type="Gene3D" id="3.40.50.1820">
    <property type="entry name" value="alpha/beta hydrolase"/>
    <property type="match status" value="1"/>
</dbReference>
<dbReference type="PRINTS" id="PR00111">
    <property type="entry name" value="ABHYDROLASE"/>
</dbReference>
<gene>
    <name evidence="3" type="ORF">RZ57_05055</name>
</gene>
<reference evidence="3 4" key="1">
    <citation type="journal article" date="2015" name="PLoS Negl. Trop. Dis.">
        <title>Haemophilus ducreyi Cutaneous Ulcer Strains Are Nearly Identical to Class I Genital Ulcer Strains.</title>
        <authorList>
            <person name="Gangaiah D."/>
            <person name="Webb K.M."/>
            <person name="Humphreys T.L."/>
            <person name="Fortney K.R."/>
            <person name="Toh E."/>
            <person name="Tai A."/>
            <person name="Katz S.S."/>
            <person name="Pillay A."/>
            <person name="Chen C.Y."/>
            <person name="Roberts S.A."/>
            <person name="Munson R.S.Jr."/>
            <person name="Spinola S.M."/>
        </authorList>
    </citation>
    <scope>NUCLEOTIDE SEQUENCE [LARGE SCALE GENOMIC DNA]</scope>
    <source>
        <strain evidence="4">CLU2</strain>
    </source>
</reference>
<dbReference type="PANTHER" id="PTHR46118">
    <property type="entry name" value="PROTEIN ABHD11"/>
    <property type="match status" value="1"/>
</dbReference>
<evidence type="ECO:0000313" key="4">
    <source>
        <dbReference type="Proteomes" id="UP000060132"/>
    </source>
</evidence>
<dbReference type="InterPro" id="IPR000073">
    <property type="entry name" value="AB_hydrolase_1"/>
</dbReference>
<dbReference type="AlphaFoldDB" id="A0AAC8UCV5"/>
<dbReference type="GO" id="GO:0016787">
    <property type="term" value="F:hydrolase activity"/>
    <property type="evidence" value="ECO:0007669"/>
    <property type="project" value="UniProtKB-KW"/>
</dbReference>
<dbReference type="Proteomes" id="UP000060132">
    <property type="component" value="Chromosome"/>
</dbReference>
<dbReference type="OMA" id="FLGMSDN"/>
<dbReference type="InterPro" id="IPR029058">
    <property type="entry name" value="AB_hydrolase_fold"/>
</dbReference>
<protein>
    <submittedName>
        <fullName evidence="3">Acyl-CoA esterase</fullName>
    </submittedName>
</protein>
<feature type="domain" description="AB hydrolase-1" evidence="2">
    <location>
        <begin position="22"/>
        <end position="246"/>
    </location>
</feature>
<dbReference type="Pfam" id="PF00561">
    <property type="entry name" value="Abhydrolase_1"/>
    <property type="match status" value="1"/>
</dbReference>
<sequence>MSKKMYLNYQFQPAIQQPNAQTMLFLHGLFGDMNNLGIIARKFAEKFNILRVDLRNHGRSFHSEQMNYSLMAQDLIDLLTYLNITEVIVVGHSMGGKTAMTLAHMAPELIDKLVVIDIAPVSNPLNRHDNIFEGLFAVKASQALTRQQAQQAMQNLINEQEQPFLLKSFDAQSSERFRFNLSALKAQYPYLMDWQAVFFDKPTLFIKGADSDYIQAKDTATILAQFPQAISFIVANANHWVHVEKPDAVVRAITKFLNKDQRL</sequence>
<dbReference type="SUPFAM" id="SSF53474">
    <property type="entry name" value="alpha/beta-Hydrolases"/>
    <property type="match status" value="1"/>
</dbReference>
<dbReference type="PANTHER" id="PTHR46118:SF4">
    <property type="entry name" value="PROTEIN ABHD11"/>
    <property type="match status" value="1"/>
</dbReference>